<feature type="transmembrane region" description="Helical" evidence="2">
    <location>
        <begin position="46"/>
        <end position="64"/>
    </location>
</feature>
<evidence type="ECO:0000256" key="1">
    <source>
        <dbReference type="SAM" id="MobiDB-lite"/>
    </source>
</evidence>
<proteinExistence type="predicted"/>
<feature type="region of interest" description="Disordered" evidence="1">
    <location>
        <begin position="73"/>
        <end position="106"/>
    </location>
</feature>
<feature type="compositionally biased region" description="Basic and acidic residues" evidence="1">
    <location>
        <begin position="91"/>
        <end position="106"/>
    </location>
</feature>
<keyword evidence="2" id="KW-0472">Membrane</keyword>
<keyword evidence="2" id="KW-0812">Transmembrane</keyword>
<reference evidence="3 4" key="1">
    <citation type="submission" date="2019-08" db="EMBL/GenBank/DDBJ databases">
        <authorList>
            <person name="Peeters C."/>
        </authorList>
    </citation>
    <scope>NUCLEOTIDE SEQUENCE [LARGE SCALE GENOMIC DNA]</scope>
    <source>
        <strain evidence="3 4">LMG 31117</strain>
    </source>
</reference>
<evidence type="ECO:0000256" key="2">
    <source>
        <dbReference type="SAM" id="Phobius"/>
    </source>
</evidence>
<organism evidence="3 4">
    <name type="scientific">Pandoraea anapnoica</name>
    <dbReference type="NCBI Taxonomy" id="2508301"/>
    <lineage>
        <taxon>Bacteria</taxon>
        <taxon>Pseudomonadati</taxon>
        <taxon>Pseudomonadota</taxon>
        <taxon>Betaproteobacteria</taxon>
        <taxon>Burkholderiales</taxon>
        <taxon>Burkholderiaceae</taxon>
        <taxon>Pandoraea</taxon>
    </lineage>
</organism>
<dbReference type="AlphaFoldDB" id="A0A5E5APR4"/>
<evidence type="ECO:0000313" key="3">
    <source>
        <dbReference type="EMBL" id="VVE75056.1"/>
    </source>
</evidence>
<name>A0A5E5APR4_9BURK</name>
<dbReference type="EMBL" id="CABPSP010000020">
    <property type="protein sequence ID" value="VVE75056.1"/>
    <property type="molecule type" value="Genomic_DNA"/>
</dbReference>
<dbReference type="Proteomes" id="UP000383122">
    <property type="component" value="Unassembled WGS sequence"/>
</dbReference>
<evidence type="ECO:0000313" key="4">
    <source>
        <dbReference type="Proteomes" id="UP000383122"/>
    </source>
</evidence>
<keyword evidence="2" id="KW-1133">Transmembrane helix</keyword>
<accession>A0A5E5APR4</accession>
<keyword evidence="4" id="KW-1185">Reference proteome</keyword>
<gene>
    <name evidence="3" type="ORF">PAN31117_05070</name>
</gene>
<sequence>MRRLVELVIYGSVIYALVRVEIRILGESSPHSPIAMPTLVASIANDFFLALTVLGVIVAVGHWLRATLKRRYRSTSEQGRILSAHSQVPISDEHQGSLRTEEIQDA</sequence>
<feature type="transmembrane region" description="Helical" evidence="2">
    <location>
        <begin position="7"/>
        <end position="26"/>
    </location>
</feature>
<protein>
    <submittedName>
        <fullName evidence="3">Uncharacterized protein</fullName>
    </submittedName>
</protein>